<dbReference type="PANTHER" id="PTHR33307:SF6">
    <property type="entry name" value="ALPHA-RHAMNOSIDASE (EUROFUNG)-RELATED"/>
    <property type="match status" value="1"/>
</dbReference>
<dbReference type="GO" id="GO:0005975">
    <property type="term" value="P:carbohydrate metabolic process"/>
    <property type="evidence" value="ECO:0007669"/>
    <property type="project" value="InterPro"/>
</dbReference>
<feature type="domain" description="Alpha-L-rhamnosidase C-terminal" evidence="5">
    <location>
        <begin position="94"/>
        <end position="166"/>
    </location>
</feature>
<dbReference type="InterPro" id="IPR008928">
    <property type="entry name" value="6-hairpin_glycosidase_sf"/>
</dbReference>
<comment type="catalytic activity">
    <reaction evidence="1">
        <text>Hydrolysis of terminal non-reducing alpha-L-rhamnose residues in alpha-L-rhamnosides.</text>
        <dbReference type="EC" id="3.2.1.40"/>
    </reaction>
</comment>
<dbReference type="RefSeq" id="WP_369188642.1">
    <property type="nucleotide sequence ID" value="NZ_CP163431.1"/>
</dbReference>
<dbReference type="InterPro" id="IPR016007">
    <property type="entry name" value="Alpha_rhamnosid"/>
</dbReference>
<proteinExistence type="predicted"/>
<dbReference type="Pfam" id="PF17390">
    <property type="entry name" value="Bac_rhamnosid_C"/>
    <property type="match status" value="1"/>
</dbReference>
<dbReference type="PANTHER" id="PTHR33307">
    <property type="entry name" value="ALPHA-RHAMNOSIDASE (EUROFUNG)"/>
    <property type="match status" value="1"/>
</dbReference>
<evidence type="ECO:0000256" key="1">
    <source>
        <dbReference type="ARBA" id="ARBA00001445"/>
    </source>
</evidence>
<dbReference type="InterPro" id="IPR012341">
    <property type="entry name" value="6hp_glycosidase-like_sf"/>
</dbReference>
<reference evidence="6" key="1">
    <citation type="submission" date="2024-07" db="EMBL/GenBank/DDBJ databases">
        <authorList>
            <person name="Yu S.T."/>
        </authorList>
    </citation>
    <scope>NUCLEOTIDE SEQUENCE</scope>
    <source>
        <strain evidence="6">R08</strain>
    </source>
</reference>
<dbReference type="Pfam" id="PF17389">
    <property type="entry name" value="Bac_rhamnosid6H"/>
    <property type="match status" value="1"/>
</dbReference>
<evidence type="ECO:0000313" key="6">
    <source>
        <dbReference type="EMBL" id="XDQ02522.1"/>
    </source>
</evidence>
<dbReference type="Gene3D" id="1.50.10.10">
    <property type="match status" value="1"/>
</dbReference>
<gene>
    <name evidence="6" type="ORF">AB5J58_20915</name>
</gene>
<dbReference type="AlphaFoldDB" id="A0AB39M8G6"/>
<dbReference type="InterPro" id="IPR035398">
    <property type="entry name" value="Bac_rhamnosid_C"/>
</dbReference>
<evidence type="ECO:0000256" key="2">
    <source>
        <dbReference type="ARBA" id="ARBA00012652"/>
    </source>
</evidence>
<sequence length="199" mass="21452">MGDQLVDTILTKDAGHLDTGIFGTRYLMDALAGIGRTDVAMKVLDQRSYPGFGYEIAKGATTSWEEWTYFSSMESHDHAMFAGINASFYTQLGGIQPTGPGYSTVTIAPQITPGLHHAAASIATVRGRIASSWTNDDDRTILDVTVPVGSTATVHVPHLGRTHVEVQATSGARPQHGGHDETVYTVGSGQWRFTVTRHH</sequence>
<dbReference type="Gene3D" id="2.60.420.10">
    <property type="entry name" value="Maltose phosphorylase, domain 3"/>
    <property type="match status" value="1"/>
</dbReference>
<name>A0AB39M8G6_9ACTN</name>
<dbReference type="InterPro" id="IPR035396">
    <property type="entry name" value="Bac_rhamnosid6H"/>
</dbReference>
<dbReference type="GO" id="GO:0030596">
    <property type="term" value="F:alpha-L-rhamnosidase activity"/>
    <property type="evidence" value="ECO:0007669"/>
    <property type="project" value="UniProtKB-EC"/>
</dbReference>
<feature type="domain" description="Alpha-L-rhamnosidase six-hairpin glycosidase" evidence="4">
    <location>
        <begin position="9"/>
        <end position="91"/>
    </location>
</feature>
<evidence type="ECO:0000259" key="5">
    <source>
        <dbReference type="Pfam" id="PF17390"/>
    </source>
</evidence>
<dbReference type="SUPFAM" id="SSF48208">
    <property type="entry name" value="Six-hairpin glycosidases"/>
    <property type="match status" value="1"/>
</dbReference>
<evidence type="ECO:0000256" key="3">
    <source>
        <dbReference type="ARBA" id="ARBA00022801"/>
    </source>
</evidence>
<protein>
    <recommendedName>
        <fullName evidence="2">alpha-L-rhamnosidase</fullName>
        <ecNumber evidence="2">3.2.1.40</ecNumber>
    </recommendedName>
</protein>
<dbReference type="EC" id="3.2.1.40" evidence="2"/>
<accession>A0AB39M8G6</accession>
<dbReference type="EMBL" id="CP163431">
    <property type="protein sequence ID" value="XDQ02522.1"/>
    <property type="molecule type" value="Genomic_DNA"/>
</dbReference>
<organism evidence="6">
    <name type="scientific">Streptomyces sp. R08</name>
    <dbReference type="NCBI Taxonomy" id="3238624"/>
    <lineage>
        <taxon>Bacteria</taxon>
        <taxon>Bacillati</taxon>
        <taxon>Actinomycetota</taxon>
        <taxon>Actinomycetes</taxon>
        <taxon>Kitasatosporales</taxon>
        <taxon>Streptomycetaceae</taxon>
        <taxon>Streptomyces</taxon>
    </lineage>
</organism>
<evidence type="ECO:0000259" key="4">
    <source>
        <dbReference type="Pfam" id="PF17389"/>
    </source>
</evidence>
<keyword evidence="3" id="KW-0378">Hydrolase</keyword>